<feature type="repeat" description="RCC1" evidence="1">
    <location>
        <begin position="87"/>
        <end position="159"/>
    </location>
</feature>
<dbReference type="InterPro" id="IPR009091">
    <property type="entry name" value="RCC1/BLIP-II"/>
</dbReference>
<dbReference type="SUPFAM" id="SSF81383">
    <property type="entry name" value="F-box domain"/>
    <property type="match status" value="1"/>
</dbReference>
<dbReference type="Gene3D" id="1.20.1280.50">
    <property type="match status" value="1"/>
</dbReference>
<gene>
    <name evidence="3" type="ORF">EJ03DRAFT_315293</name>
</gene>
<dbReference type="InterPro" id="IPR001810">
    <property type="entry name" value="F-box_dom"/>
</dbReference>
<feature type="domain" description="F-box" evidence="2">
    <location>
        <begin position="8"/>
        <end position="56"/>
    </location>
</feature>
<dbReference type="CDD" id="cd09917">
    <property type="entry name" value="F-box_SF"/>
    <property type="match status" value="1"/>
</dbReference>
<dbReference type="GO" id="GO:0005737">
    <property type="term" value="C:cytoplasm"/>
    <property type="evidence" value="ECO:0007669"/>
    <property type="project" value="TreeGrafter"/>
</dbReference>
<dbReference type="Pfam" id="PF12937">
    <property type="entry name" value="F-box-like"/>
    <property type="match status" value="1"/>
</dbReference>
<dbReference type="AlphaFoldDB" id="A0A6G1L583"/>
<evidence type="ECO:0000313" key="4">
    <source>
        <dbReference type="Proteomes" id="UP000799436"/>
    </source>
</evidence>
<dbReference type="SUPFAM" id="SSF50985">
    <property type="entry name" value="RCC1/BLIP-II"/>
    <property type="match status" value="1"/>
</dbReference>
<evidence type="ECO:0000256" key="1">
    <source>
        <dbReference type="PROSITE-ProRule" id="PRU00235"/>
    </source>
</evidence>
<sequence length="651" mass="72464">MYGTMANNLNFLDLPVDILLLIFPYLDARDFLSLTSTCQALHKSDFVHDAQFWSALVRDTFRVPNQPVVQNNGERWQKLYRRLLTQSRIYTWGSSSEGCLGHSYEPPITGMTPHGVPPRPRRSRLMAASWPEPMDNTQALGVVSDVQCGGWSTSLLTAKGAVHTVGTLDADHWAHRPPFRRQIPNLSPTPLKYPPSYVPPHQRYDPSTAITQFSSGRAHVLGLSDSGRIWSWQNVDLAALHVRFLHHETRENQKSGRGTVRKVVAGWNKSAAFIEGSGIVVWDPLQREYDDAGVEDAALVMETAVVPNTGYRRPRNKAQRANENDARLADTVGEVLNFVLLEHVVLFNTSIGKLFAAQIFWDDGHPRIAEPIELALSAESGDVDGAFTTDVQGSFRRLAVFTRAGEVLTGHQDRITDIMQGVQSDQPLFKRIPALQHKDVISVAFGDYHFHALHSSGYITSYGTEPQASGALGLGGHGDPEGRLRGIRYQSVNRDGLLVPHAYAEGRRVWFEHEKRDWIKFLTAGGAEPEEAAERIRMALGSPDVRCQGEVSEWVEQQGRDWESKFGARSNEDDGLPAYFALSVTAAGWHSGALVLVNEDLAAKVKAACEYVWSQDHFPRLKLSNGIEMPGSVMFDGWRFERPVFDLEAGP</sequence>
<dbReference type="Gene3D" id="2.130.10.30">
    <property type="entry name" value="Regulator of chromosome condensation 1/beta-lactamase-inhibitor protein II"/>
    <property type="match status" value="1"/>
</dbReference>
<accession>A0A6G1L583</accession>
<organism evidence="3 4">
    <name type="scientific">Teratosphaeria nubilosa</name>
    <dbReference type="NCBI Taxonomy" id="161662"/>
    <lineage>
        <taxon>Eukaryota</taxon>
        <taxon>Fungi</taxon>
        <taxon>Dikarya</taxon>
        <taxon>Ascomycota</taxon>
        <taxon>Pezizomycotina</taxon>
        <taxon>Dothideomycetes</taxon>
        <taxon>Dothideomycetidae</taxon>
        <taxon>Mycosphaerellales</taxon>
        <taxon>Teratosphaeriaceae</taxon>
        <taxon>Teratosphaeria</taxon>
    </lineage>
</organism>
<reference evidence="3" key="1">
    <citation type="journal article" date="2020" name="Stud. Mycol.">
        <title>101 Dothideomycetes genomes: a test case for predicting lifestyles and emergence of pathogens.</title>
        <authorList>
            <person name="Haridas S."/>
            <person name="Albert R."/>
            <person name="Binder M."/>
            <person name="Bloem J."/>
            <person name="Labutti K."/>
            <person name="Salamov A."/>
            <person name="Andreopoulos B."/>
            <person name="Baker S."/>
            <person name="Barry K."/>
            <person name="Bills G."/>
            <person name="Bluhm B."/>
            <person name="Cannon C."/>
            <person name="Castanera R."/>
            <person name="Culley D."/>
            <person name="Daum C."/>
            <person name="Ezra D."/>
            <person name="Gonzalez J."/>
            <person name="Henrissat B."/>
            <person name="Kuo A."/>
            <person name="Liang C."/>
            <person name="Lipzen A."/>
            <person name="Lutzoni F."/>
            <person name="Magnuson J."/>
            <person name="Mondo S."/>
            <person name="Nolan M."/>
            <person name="Ohm R."/>
            <person name="Pangilinan J."/>
            <person name="Park H.-J."/>
            <person name="Ramirez L."/>
            <person name="Alfaro M."/>
            <person name="Sun H."/>
            <person name="Tritt A."/>
            <person name="Yoshinaga Y."/>
            <person name="Zwiers L.-H."/>
            <person name="Turgeon B."/>
            <person name="Goodwin S."/>
            <person name="Spatafora J."/>
            <person name="Crous P."/>
            <person name="Grigoriev I."/>
        </authorList>
    </citation>
    <scope>NUCLEOTIDE SEQUENCE</scope>
    <source>
        <strain evidence="3">CBS 116005</strain>
    </source>
</reference>
<dbReference type="PROSITE" id="PS50012">
    <property type="entry name" value="RCC1_3"/>
    <property type="match status" value="1"/>
</dbReference>
<dbReference type="PROSITE" id="PS50181">
    <property type="entry name" value="FBOX"/>
    <property type="match status" value="1"/>
</dbReference>
<dbReference type="GO" id="GO:0005085">
    <property type="term" value="F:guanyl-nucleotide exchange factor activity"/>
    <property type="evidence" value="ECO:0007669"/>
    <property type="project" value="TreeGrafter"/>
</dbReference>
<protein>
    <recommendedName>
        <fullName evidence="2">F-box domain-containing protein</fullName>
    </recommendedName>
</protein>
<keyword evidence="4" id="KW-1185">Reference proteome</keyword>
<dbReference type="PANTHER" id="PTHR45982:SF1">
    <property type="entry name" value="REGULATOR OF CHROMOSOME CONDENSATION"/>
    <property type="match status" value="1"/>
</dbReference>
<dbReference type="InterPro" id="IPR051553">
    <property type="entry name" value="Ran_GTPase-activating"/>
</dbReference>
<dbReference type="InterPro" id="IPR000408">
    <property type="entry name" value="Reg_chr_condens"/>
</dbReference>
<evidence type="ECO:0000313" key="3">
    <source>
        <dbReference type="EMBL" id="KAF2767742.1"/>
    </source>
</evidence>
<dbReference type="InterPro" id="IPR036047">
    <property type="entry name" value="F-box-like_dom_sf"/>
</dbReference>
<dbReference type="OrthoDB" id="61110at2759"/>
<evidence type="ECO:0000259" key="2">
    <source>
        <dbReference type="PROSITE" id="PS50181"/>
    </source>
</evidence>
<dbReference type="PANTHER" id="PTHR45982">
    <property type="entry name" value="REGULATOR OF CHROMOSOME CONDENSATION"/>
    <property type="match status" value="1"/>
</dbReference>
<proteinExistence type="predicted"/>
<dbReference type="EMBL" id="ML995852">
    <property type="protein sequence ID" value="KAF2767742.1"/>
    <property type="molecule type" value="Genomic_DNA"/>
</dbReference>
<dbReference type="Proteomes" id="UP000799436">
    <property type="component" value="Unassembled WGS sequence"/>
</dbReference>
<name>A0A6G1L583_9PEZI</name>